<dbReference type="Proteomes" id="UP001151699">
    <property type="component" value="Chromosome A"/>
</dbReference>
<keyword evidence="2" id="KW-1185">Reference proteome</keyword>
<evidence type="ECO:0000313" key="1">
    <source>
        <dbReference type="EMBL" id="KAJ6648228.1"/>
    </source>
</evidence>
<proteinExistence type="predicted"/>
<evidence type="ECO:0000313" key="2">
    <source>
        <dbReference type="Proteomes" id="UP001151699"/>
    </source>
</evidence>
<protein>
    <submittedName>
        <fullName evidence="1">Uncharacterized protein</fullName>
    </submittedName>
</protein>
<dbReference type="PANTHER" id="PTHR47526:SF4">
    <property type="entry name" value="SWIM-TYPE DOMAIN-CONTAINING PROTEIN"/>
    <property type="match status" value="1"/>
</dbReference>
<sequence length="114" mass="13237">MVFCLQMCVNVMNGCSDMDSKIRYAEKIQTFCGGEDPYLFQPSQCLDPLPRNVSYYGIINYYIYKESPFTMEMFRSYKSLEAYKYYESGFVLSIMCKKVGDNVVMVAKIISQIN</sequence>
<dbReference type="AlphaFoldDB" id="A0A9Q0NDD0"/>
<organism evidence="1 2">
    <name type="scientific">Pseudolycoriella hygida</name>
    <dbReference type="NCBI Taxonomy" id="35572"/>
    <lineage>
        <taxon>Eukaryota</taxon>
        <taxon>Metazoa</taxon>
        <taxon>Ecdysozoa</taxon>
        <taxon>Arthropoda</taxon>
        <taxon>Hexapoda</taxon>
        <taxon>Insecta</taxon>
        <taxon>Pterygota</taxon>
        <taxon>Neoptera</taxon>
        <taxon>Endopterygota</taxon>
        <taxon>Diptera</taxon>
        <taxon>Nematocera</taxon>
        <taxon>Sciaroidea</taxon>
        <taxon>Sciaridae</taxon>
        <taxon>Pseudolycoriella</taxon>
    </lineage>
</organism>
<comment type="caution">
    <text evidence="1">The sequence shown here is derived from an EMBL/GenBank/DDBJ whole genome shotgun (WGS) entry which is preliminary data.</text>
</comment>
<dbReference type="EMBL" id="WJQU01000001">
    <property type="protein sequence ID" value="KAJ6648228.1"/>
    <property type="molecule type" value="Genomic_DNA"/>
</dbReference>
<name>A0A9Q0NDD0_9DIPT</name>
<dbReference type="OrthoDB" id="6346984at2759"/>
<reference evidence="1" key="1">
    <citation type="submission" date="2022-07" db="EMBL/GenBank/DDBJ databases">
        <authorList>
            <person name="Trinca V."/>
            <person name="Uliana J.V.C."/>
            <person name="Torres T.T."/>
            <person name="Ward R.J."/>
            <person name="Monesi N."/>
        </authorList>
    </citation>
    <scope>NUCLEOTIDE SEQUENCE</scope>
    <source>
        <strain evidence="1">HSMRA1968</strain>
        <tissue evidence="1">Whole embryos</tissue>
    </source>
</reference>
<dbReference type="PANTHER" id="PTHR47526">
    <property type="entry name" value="ATP-DEPENDENT DNA HELICASE"/>
    <property type="match status" value="1"/>
</dbReference>
<gene>
    <name evidence="1" type="ORF">Bhyg_03455</name>
</gene>
<accession>A0A9Q0NDD0</accession>